<dbReference type="GO" id="GO:0000981">
    <property type="term" value="F:DNA-binding transcription factor activity, RNA polymerase II-specific"/>
    <property type="evidence" value="ECO:0007669"/>
    <property type="project" value="InterPro"/>
</dbReference>
<evidence type="ECO:0000256" key="3">
    <source>
        <dbReference type="ARBA" id="ARBA00022833"/>
    </source>
</evidence>
<keyword evidence="6" id="KW-0804">Transcription</keyword>
<dbReference type="CDD" id="cd12148">
    <property type="entry name" value="fungal_TF_MHR"/>
    <property type="match status" value="1"/>
</dbReference>
<evidence type="ECO:0000313" key="10">
    <source>
        <dbReference type="Proteomes" id="UP001378960"/>
    </source>
</evidence>
<dbReference type="Pfam" id="PF04082">
    <property type="entry name" value="Fungal_trans"/>
    <property type="match status" value="1"/>
</dbReference>
<dbReference type="InterPro" id="IPR001138">
    <property type="entry name" value="Zn2Cys6_DnaBD"/>
</dbReference>
<dbReference type="InterPro" id="IPR007219">
    <property type="entry name" value="XnlR_reg_dom"/>
</dbReference>
<evidence type="ECO:0000313" key="9">
    <source>
        <dbReference type="EMBL" id="GMM46666.1"/>
    </source>
</evidence>
<keyword evidence="3" id="KW-0862">Zinc</keyword>
<accession>A0AAV5R574</accession>
<keyword evidence="7" id="KW-0539">Nucleus</keyword>
<comment type="subcellular location">
    <subcellularLocation>
        <location evidence="1">Nucleus</location>
    </subcellularLocation>
</comment>
<dbReference type="Pfam" id="PF00172">
    <property type="entry name" value="Zn_clus"/>
    <property type="match status" value="1"/>
</dbReference>
<dbReference type="InterPro" id="IPR036864">
    <property type="entry name" value="Zn2-C6_fun-type_DNA-bd_sf"/>
</dbReference>
<name>A0AAV5R574_PICKL</name>
<proteinExistence type="predicted"/>
<keyword evidence="2" id="KW-0479">Metal-binding</keyword>
<evidence type="ECO:0000256" key="1">
    <source>
        <dbReference type="ARBA" id="ARBA00004123"/>
    </source>
</evidence>
<keyword evidence="5" id="KW-0238">DNA-binding</keyword>
<dbReference type="PROSITE" id="PS50048">
    <property type="entry name" value="ZN2_CY6_FUNGAL_2"/>
    <property type="match status" value="1"/>
</dbReference>
<evidence type="ECO:0000256" key="2">
    <source>
        <dbReference type="ARBA" id="ARBA00022723"/>
    </source>
</evidence>
<keyword evidence="4" id="KW-0805">Transcription regulation</keyword>
<evidence type="ECO:0000256" key="5">
    <source>
        <dbReference type="ARBA" id="ARBA00023125"/>
    </source>
</evidence>
<organism evidence="9 10">
    <name type="scientific">Pichia kluyveri</name>
    <name type="common">Yeast</name>
    <dbReference type="NCBI Taxonomy" id="36015"/>
    <lineage>
        <taxon>Eukaryota</taxon>
        <taxon>Fungi</taxon>
        <taxon>Dikarya</taxon>
        <taxon>Ascomycota</taxon>
        <taxon>Saccharomycotina</taxon>
        <taxon>Pichiomycetes</taxon>
        <taxon>Pichiales</taxon>
        <taxon>Pichiaceae</taxon>
        <taxon>Pichia</taxon>
    </lineage>
</organism>
<dbReference type="PANTHER" id="PTHR31313">
    <property type="entry name" value="TY1 ENHANCER ACTIVATOR"/>
    <property type="match status" value="1"/>
</dbReference>
<sequence>MTKTTQTADKISKKRKRGLACKNCRKRKVKCNINEKYPCTSCLSSNQECIESTIDKRKERAESEYTQHLENRLNVYQEENARIASQLENIVKVMREVMDVSSSFEFNKLKNETTNTGISSPQTNYINNYTNIQYIQDNIEPNLEDVESSENLNEKYPTPSTFKAFDNKPLSVYGATSVFDNISVSKLKNLKEMEEIYILNRDPKINFYIKLFFQWQYPDIHIFVFREAFLLDFLHAKNNSSYCSTELIFSICAFGCLLSEEEDKKQISNNFYEKAKQLCFNNYSKPSISLLQSFLLLGLYDIYNGKNDSGWILSGMGMRMGYSIGLQLNSREGTDNLKSELGTKIRGRIFWGTYLVDHLIGLLLGRPPSLKMNDSTIEETIELPDIDWIHEYTCPGELGEATKILLIGNPLCEMVKLMNISGDMINDIFDDQKYSKQNDSVIFYRRLPLVRKYNLSMFKWRKTLPESLLWNSSDLKEIGADPTTLTFKLIYYIVILCLNRPFLNAKVNEQYVEYCANCRKICLNAVNDLTIALSRFTTIYGFNKCSNLIIYSCIISISVILRSYNSDSKSNLMGDREVKFKVLLFMKILRECSRNWGLSEKAFKLTKDKLRKEHNINIEEELNSFNENEEPDLFTSDYTEEFIISGHESLDGEKDYSCSPLDKEQMLQSKDSLGGPPIFMLSNTFSLLDEFLSDDMIDPFDFEV</sequence>
<dbReference type="Proteomes" id="UP001378960">
    <property type="component" value="Unassembled WGS sequence"/>
</dbReference>
<dbReference type="SMART" id="SM00906">
    <property type="entry name" value="Fungal_trans"/>
    <property type="match status" value="1"/>
</dbReference>
<gene>
    <name evidence="9" type="ORF">DAPK24_032410</name>
</gene>
<dbReference type="SMART" id="SM00066">
    <property type="entry name" value="GAL4"/>
    <property type="match status" value="1"/>
</dbReference>
<dbReference type="InterPro" id="IPR051615">
    <property type="entry name" value="Transcr_Regulatory_Elem"/>
</dbReference>
<dbReference type="SUPFAM" id="SSF57701">
    <property type="entry name" value="Zn2/Cys6 DNA-binding domain"/>
    <property type="match status" value="1"/>
</dbReference>
<evidence type="ECO:0000256" key="4">
    <source>
        <dbReference type="ARBA" id="ARBA00023015"/>
    </source>
</evidence>
<evidence type="ECO:0000256" key="7">
    <source>
        <dbReference type="ARBA" id="ARBA00023242"/>
    </source>
</evidence>
<keyword evidence="10" id="KW-1185">Reference proteome</keyword>
<dbReference type="PROSITE" id="PS00463">
    <property type="entry name" value="ZN2_CY6_FUNGAL_1"/>
    <property type="match status" value="1"/>
</dbReference>
<evidence type="ECO:0000259" key="8">
    <source>
        <dbReference type="PROSITE" id="PS50048"/>
    </source>
</evidence>
<evidence type="ECO:0000256" key="6">
    <source>
        <dbReference type="ARBA" id="ARBA00023163"/>
    </source>
</evidence>
<protein>
    <submittedName>
        <fullName evidence="9">Cha4 protein</fullName>
    </submittedName>
</protein>
<dbReference type="GO" id="GO:0003677">
    <property type="term" value="F:DNA binding"/>
    <property type="evidence" value="ECO:0007669"/>
    <property type="project" value="UniProtKB-KW"/>
</dbReference>
<dbReference type="PANTHER" id="PTHR31313:SF81">
    <property type="entry name" value="TY1 ENHANCER ACTIVATOR"/>
    <property type="match status" value="1"/>
</dbReference>
<dbReference type="GO" id="GO:0008270">
    <property type="term" value="F:zinc ion binding"/>
    <property type="evidence" value="ECO:0007669"/>
    <property type="project" value="InterPro"/>
</dbReference>
<comment type="caution">
    <text evidence="9">The sequence shown here is derived from an EMBL/GenBank/DDBJ whole genome shotgun (WGS) entry which is preliminary data.</text>
</comment>
<dbReference type="AlphaFoldDB" id="A0AAV5R574"/>
<dbReference type="GO" id="GO:0006351">
    <property type="term" value="P:DNA-templated transcription"/>
    <property type="evidence" value="ECO:0007669"/>
    <property type="project" value="InterPro"/>
</dbReference>
<dbReference type="Gene3D" id="4.10.240.10">
    <property type="entry name" value="Zn(2)-C6 fungal-type DNA-binding domain"/>
    <property type="match status" value="1"/>
</dbReference>
<dbReference type="CDD" id="cd00067">
    <property type="entry name" value="GAL4"/>
    <property type="match status" value="1"/>
</dbReference>
<feature type="domain" description="Zn(2)-C6 fungal-type" evidence="8">
    <location>
        <begin position="20"/>
        <end position="51"/>
    </location>
</feature>
<dbReference type="GO" id="GO:0005634">
    <property type="term" value="C:nucleus"/>
    <property type="evidence" value="ECO:0007669"/>
    <property type="project" value="UniProtKB-SubCell"/>
</dbReference>
<reference evidence="9 10" key="1">
    <citation type="journal article" date="2023" name="Elife">
        <title>Identification of key yeast species and microbe-microbe interactions impacting larval growth of Drosophila in the wild.</title>
        <authorList>
            <person name="Mure A."/>
            <person name="Sugiura Y."/>
            <person name="Maeda R."/>
            <person name="Honda K."/>
            <person name="Sakurai N."/>
            <person name="Takahashi Y."/>
            <person name="Watada M."/>
            <person name="Katoh T."/>
            <person name="Gotoh A."/>
            <person name="Gotoh Y."/>
            <person name="Taniguchi I."/>
            <person name="Nakamura K."/>
            <person name="Hayashi T."/>
            <person name="Katayama T."/>
            <person name="Uemura T."/>
            <person name="Hattori Y."/>
        </authorList>
    </citation>
    <scope>NUCLEOTIDE SEQUENCE [LARGE SCALE GENOMIC DNA]</scope>
    <source>
        <strain evidence="9 10">PK-24</strain>
    </source>
</reference>
<dbReference type="EMBL" id="BTGB01000004">
    <property type="protein sequence ID" value="GMM46666.1"/>
    <property type="molecule type" value="Genomic_DNA"/>
</dbReference>